<sequence>MRKTTFLTASALLIAGLIPSLALAQWPERPVNIVVPSGAGGGTDQTGRMLAERLQEYFGQPFNVINQGQGGGVIGLSSIKNADPDGYTLGVLYNFAHYAAMGQADFDAADFTAIAQFNFDPAGFQVRDDSPWENIEQALDDIQQSPEDYVIACGGGCGGSWPMAVATMMDQYGVDVSKVRFVSGQGAAAALQDLAAGGVDIVPSSLPEASPLIQAGRIKSLVVMGDERLEAFPDVPTLAEATDIGLQLGAWRGLVAPQGLPDEIVERLESAMHEIVNDDQWRQQMTDRGFGIQWRDALTFSDFMNEQQASVRELIETIGLVKSN</sequence>
<evidence type="ECO:0000256" key="2">
    <source>
        <dbReference type="SAM" id="SignalP"/>
    </source>
</evidence>
<dbReference type="InterPro" id="IPR005064">
    <property type="entry name" value="BUG"/>
</dbReference>
<dbReference type="PANTHER" id="PTHR42928">
    <property type="entry name" value="TRICARBOXYLATE-BINDING PROTEIN"/>
    <property type="match status" value="1"/>
</dbReference>
<dbReference type="InterPro" id="IPR042100">
    <property type="entry name" value="Bug_dom1"/>
</dbReference>
<comment type="similarity">
    <text evidence="1">Belongs to the UPF0065 (bug) family.</text>
</comment>
<evidence type="ECO:0000313" key="3">
    <source>
        <dbReference type="EMBL" id="MBE0399779.1"/>
    </source>
</evidence>
<protein>
    <submittedName>
        <fullName evidence="3">Tripartite tricarboxylate transporter substrate binding protein</fullName>
    </submittedName>
</protein>
<keyword evidence="4" id="KW-1185">Reference proteome</keyword>
<evidence type="ECO:0000313" key="4">
    <source>
        <dbReference type="Proteomes" id="UP001645039"/>
    </source>
</evidence>
<evidence type="ECO:0000256" key="1">
    <source>
        <dbReference type="ARBA" id="ARBA00006987"/>
    </source>
</evidence>
<dbReference type="PANTHER" id="PTHR42928:SF5">
    <property type="entry name" value="BLR1237 PROTEIN"/>
    <property type="match status" value="1"/>
</dbReference>
<organism evidence="3 4">
    <name type="scientific">Halomonas casei</name>
    <dbReference type="NCBI Taxonomy" id="2742613"/>
    <lineage>
        <taxon>Bacteria</taxon>
        <taxon>Pseudomonadati</taxon>
        <taxon>Pseudomonadota</taxon>
        <taxon>Gammaproteobacteria</taxon>
        <taxon>Oceanospirillales</taxon>
        <taxon>Halomonadaceae</taxon>
        <taxon>Halomonas</taxon>
    </lineage>
</organism>
<dbReference type="CDD" id="cd07012">
    <property type="entry name" value="PBP2_Bug_TTT"/>
    <property type="match status" value="1"/>
</dbReference>
<comment type="caution">
    <text evidence="3">The sequence shown here is derived from an EMBL/GenBank/DDBJ whole genome shotgun (WGS) entry which is preliminary data.</text>
</comment>
<reference evidence="3 4" key="1">
    <citation type="submission" date="2020-07" db="EMBL/GenBank/DDBJ databases">
        <title>Halophilic bacteria isolated from french cheeses.</title>
        <authorList>
            <person name="Kothe C.I."/>
            <person name="Farah-Kraiem B."/>
            <person name="Renault P."/>
            <person name="Dridi B."/>
        </authorList>
    </citation>
    <scope>NUCLEOTIDE SEQUENCE [LARGE SCALE GENOMIC DNA]</scope>
    <source>
        <strain evidence="3 4">FME1</strain>
    </source>
</reference>
<dbReference type="RefSeq" id="WP_096282133.1">
    <property type="nucleotide sequence ID" value="NZ_CBCSBM010000002.1"/>
</dbReference>
<dbReference type="EMBL" id="RRZD01000005">
    <property type="protein sequence ID" value="MBE0399779.1"/>
    <property type="molecule type" value="Genomic_DNA"/>
</dbReference>
<proteinExistence type="inferred from homology"/>
<keyword evidence="2" id="KW-0732">Signal</keyword>
<feature type="chain" id="PRO_5045796014" evidence="2">
    <location>
        <begin position="25"/>
        <end position="324"/>
    </location>
</feature>
<feature type="signal peptide" evidence="2">
    <location>
        <begin position="1"/>
        <end position="24"/>
    </location>
</feature>
<dbReference type="Gene3D" id="3.40.190.150">
    <property type="entry name" value="Bordetella uptake gene, domain 1"/>
    <property type="match status" value="1"/>
</dbReference>
<gene>
    <name evidence="3" type="ORF">EI168_06590</name>
</gene>
<dbReference type="Gene3D" id="3.40.190.10">
    <property type="entry name" value="Periplasmic binding protein-like II"/>
    <property type="match status" value="1"/>
</dbReference>
<dbReference type="Proteomes" id="UP001645039">
    <property type="component" value="Unassembled WGS sequence"/>
</dbReference>
<dbReference type="PIRSF" id="PIRSF017082">
    <property type="entry name" value="YflP"/>
    <property type="match status" value="1"/>
</dbReference>
<dbReference type="Pfam" id="PF03401">
    <property type="entry name" value="TctC"/>
    <property type="match status" value="1"/>
</dbReference>
<dbReference type="SUPFAM" id="SSF53850">
    <property type="entry name" value="Periplasmic binding protein-like II"/>
    <property type="match status" value="1"/>
</dbReference>
<accession>A0ABR9EZY5</accession>
<name>A0ABR9EZY5_9GAMM</name>